<name>A0ABT4DVI9_9BACL</name>
<dbReference type="Proteomes" id="UP001207626">
    <property type="component" value="Unassembled WGS sequence"/>
</dbReference>
<reference evidence="2 3" key="1">
    <citation type="submission" date="2022-05" db="EMBL/GenBank/DDBJ databases">
        <title>Genome Sequencing of Bee-Associated Microbes.</title>
        <authorList>
            <person name="Dunlap C."/>
        </authorList>
    </citation>
    <scope>NUCLEOTIDE SEQUENCE [LARGE SCALE GENOMIC DNA]</scope>
    <source>
        <strain evidence="2 3">NRRL NRS-1438</strain>
    </source>
</reference>
<evidence type="ECO:0000313" key="2">
    <source>
        <dbReference type="EMBL" id="MCY9521359.1"/>
    </source>
</evidence>
<dbReference type="GO" id="GO:0004519">
    <property type="term" value="F:endonuclease activity"/>
    <property type="evidence" value="ECO:0007669"/>
    <property type="project" value="UniProtKB-KW"/>
</dbReference>
<organism evidence="2 3">
    <name type="scientific">Paenibacillus apiarius</name>
    <dbReference type="NCBI Taxonomy" id="46240"/>
    <lineage>
        <taxon>Bacteria</taxon>
        <taxon>Bacillati</taxon>
        <taxon>Bacillota</taxon>
        <taxon>Bacilli</taxon>
        <taxon>Bacillales</taxon>
        <taxon>Paenibacillaceae</taxon>
        <taxon>Paenibacillus</taxon>
    </lineage>
</organism>
<dbReference type="SUPFAM" id="SSF52980">
    <property type="entry name" value="Restriction endonuclease-like"/>
    <property type="match status" value="1"/>
</dbReference>
<dbReference type="Pfam" id="PF11645">
    <property type="entry name" value="PDDEXK_5"/>
    <property type="match status" value="1"/>
</dbReference>
<protein>
    <submittedName>
        <fullName evidence="2">Group I intron-associated PD-(D/E)XK endonuclease</fullName>
    </submittedName>
</protein>
<dbReference type="EMBL" id="JAMDLW010000023">
    <property type="protein sequence ID" value="MCY9521359.1"/>
    <property type="molecule type" value="Genomic_DNA"/>
</dbReference>
<dbReference type="Gene3D" id="3.40.1350.10">
    <property type="match status" value="1"/>
</dbReference>
<dbReference type="InterPro" id="IPR021671">
    <property type="entry name" value="PD(D/E)XK_Endonuc"/>
</dbReference>
<proteinExistence type="predicted"/>
<sequence>MKLSNELQIGKAGEHLVCADLIAQGYNAFLSDQGLPYDVVVDLNGRMIRVQVKTTTSLVFYAHAKDVYRFGTRRAKNSRAPVREKDVDYFAFVALDIRKIAYIPIKDMIARTGRVKQTVDFKTRRIKYVGRVYQNGTRRTPEWGRHLEDYSEFRV</sequence>
<dbReference type="RefSeq" id="WP_268601398.1">
    <property type="nucleotide sequence ID" value="NZ_JAMDLV010000006.1"/>
</dbReference>
<keyword evidence="2" id="KW-0255">Endonuclease</keyword>
<accession>A0ABT4DVI9</accession>
<dbReference type="InterPro" id="IPR011335">
    <property type="entry name" value="Restrct_endonuc-II-like"/>
</dbReference>
<comment type="caution">
    <text evidence="2">The sequence shown here is derived from an EMBL/GenBank/DDBJ whole genome shotgun (WGS) entry which is preliminary data.</text>
</comment>
<feature type="domain" description="PD(D/E)XK endonuclease" evidence="1">
    <location>
        <begin position="7"/>
        <end position="114"/>
    </location>
</feature>
<evidence type="ECO:0000259" key="1">
    <source>
        <dbReference type="Pfam" id="PF11645"/>
    </source>
</evidence>
<evidence type="ECO:0000313" key="3">
    <source>
        <dbReference type="Proteomes" id="UP001207626"/>
    </source>
</evidence>
<gene>
    <name evidence="2" type="ORF">M5X09_17080</name>
</gene>
<keyword evidence="3" id="KW-1185">Reference proteome</keyword>
<dbReference type="InterPro" id="IPR011856">
    <property type="entry name" value="tRNA_endonuc-like_dom_sf"/>
</dbReference>
<keyword evidence="2" id="KW-0540">Nuclease</keyword>
<keyword evidence="2" id="KW-0378">Hydrolase</keyword>